<dbReference type="GO" id="GO:0004650">
    <property type="term" value="F:polygalacturonase activity"/>
    <property type="evidence" value="ECO:0007669"/>
    <property type="project" value="InterPro"/>
</dbReference>
<comment type="subcellular location">
    <subcellularLocation>
        <location evidence="1">Secreted</location>
    </subcellularLocation>
</comment>
<comment type="caution">
    <text evidence="15">The sequence shown here is derived from an EMBL/GenBank/DDBJ whole genome shotgun (WGS) entry which is preliminary data.</text>
</comment>
<keyword evidence="7" id="KW-1015">Disulfide bond</keyword>
<dbReference type="Gene3D" id="2.160.20.10">
    <property type="entry name" value="Single-stranded right-handed beta-helix, Pectin lyase-like"/>
    <property type="match status" value="1"/>
</dbReference>
<keyword evidence="10" id="KW-0961">Cell wall biogenesis/degradation</keyword>
<keyword evidence="8" id="KW-0325">Glycoprotein</keyword>
<dbReference type="PROSITE" id="PS00502">
    <property type="entry name" value="POLYGALACTURONASE"/>
    <property type="match status" value="1"/>
</dbReference>
<dbReference type="InterPro" id="IPR000743">
    <property type="entry name" value="Glyco_hydro_28"/>
</dbReference>
<dbReference type="EMBL" id="AFQF01007505">
    <property type="protein sequence ID" value="EGU71866.1"/>
    <property type="molecule type" value="Genomic_DNA"/>
</dbReference>
<dbReference type="AlphaFoldDB" id="F9GG41"/>
<evidence type="ECO:0000256" key="13">
    <source>
        <dbReference type="PROSITE-ProRule" id="PRU10052"/>
    </source>
</evidence>
<dbReference type="GO" id="GO:0005975">
    <property type="term" value="P:carbohydrate metabolic process"/>
    <property type="evidence" value="ECO:0007669"/>
    <property type="project" value="InterPro"/>
</dbReference>
<dbReference type="SUPFAM" id="SSF51126">
    <property type="entry name" value="Pectin lyase-like"/>
    <property type="match status" value="1"/>
</dbReference>
<keyword evidence="3" id="KW-0964">Secreted</keyword>
<evidence type="ECO:0000256" key="1">
    <source>
        <dbReference type="ARBA" id="ARBA00004613"/>
    </source>
</evidence>
<keyword evidence="5" id="KW-0677">Repeat</keyword>
<accession>F9GG41</accession>
<reference evidence="15" key="1">
    <citation type="journal article" date="2012" name="Mol. Plant Microbe Interact.">
        <title>A highly conserved effector in Fusarium oxysporum is required for full virulence on Arabidopsis.</title>
        <authorList>
            <person name="Thatcher L.F."/>
            <person name="Gardiner D.M."/>
            <person name="Kazan K."/>
            <person name="Manners J."/>
        </authorList>
    </citation>
    <scope>NUCLEOTIDE SEQUENCE [LARGE SCALE GENOMIC DNA]</scope>
    <source>
        <strain evidence="15">Fo5176</strain>
    </source>
</reference>
<evidence type="ECO:0000256" key="7">
    <source>
        <dbReference type="ARBA" id="ARBA00023157"/>
    </source>
</evidence>
<dbReference type="GO" id="GO:0047911">
    <property type="term" value="F:galacturan 1,4-alpha-galacturonidase activity"/>
    <property type="evidence" value="ECO:0007669"/>
    <property type="project" value="UniProtKB-EC"/>
</dbReference>
<evidence type="ECO:0000256" key="8">
    <source>
        <dbReference type="ARBA" id="ARBA00023180"/>
    </source>
</evidence>
<comment type="catalytic activity">
    <reaction evidence="12">
        <text>[(1-&gt;4)-alpha-D-galacturonosyl](n) + H2O = alpha-D-galacturonate + [(1-&gt;4)-alpha-D-galacturonosyl](n-1)</text>
        <dbReference type="Rhea" id="RHEA:14117"/>
        <dbReference type="Rhea" id="RHEA-COMP:14570"/>
        <dbReference type="Rhea" id="RHEA-COMP:14572"/>
        <dbReference type="ChEBI" id="CHEBI:15377"/>
        <dbReference type="ChEBI" id="CHEBI:58658"/>
        <dbReference type="ChEBI" id="CHEBI:140523"/>
        <dbReference type="EC" id="3.2.1.67"/>
    </reaction>
</comment>
<evidence type="ECO:0000256" key="4">
    <source>
        <dbReference type="ARBA" id="ARBA00022729"/>
    </source>
</evidence>
<dbReference type="InterPro" id="IPR012334">
    <property type="entry name" value="Pectin_lyas_fold"/>
</dbReference>
<protein>
    <recommendedName>
        <fullName evidence="11">galacturonan 1,4-alpha-galacturonidase</fullName>
        <ecNumber evidence="11">3.2.1.67</ecNumber>
    </recommendedName>
</protein>
<dbReference type="GO" id="GO:0071555">
    <property type="term" value="P:cell wall organization"/>
    <property type="evidence" value="ECO:0007669"/>
    <property type="project" value="UniProtKB-KW"/>
</dbReference>
<dbReference type="Pfam" id="PF00295">
    <property type="entry name" value="Glyco_hydro_28"/>
    <property type="match status" value="1"/>
</dbReference>
<dbReference type="InterPro" id="IPR011050">
    <property type="entry name" value="Pectin_lyase_fold/virulence"/>
</dbReference>
<gene>
    <name evidence="15" type="ORF">FOXB_17625</name>
</gene>
<evidence type="ECO:0000256" key="12">
    <source>
        <dbReference type="ARBA" id="ARBA00048766"/>
    </source>
</evidence>
<name>F9GG41_FUSOF</name>
<keyword evidence="6 14" id="KW-0378">Hydrolase</keyword>
<sequence length="457" mass="49672">MIQSAIFGAVAGLACIANVVAHKWLPVPRPEIKSWPYSPGGAFPVSPHRVKSCYVKASNNGGDDAGSILHAFHTCNNGGTVVLAANYTIASPLDLTFLKHVDVAITGTINFAPDLSYWTEHSFKYAYQDATAFWRFGGEDVNIFGLGVGLINGNGQPWYDAAATNTSLLRPVLFLVDGLQGGSVTGLRMINPPSWFNLIANSTDIIVDDLNLQAVSKNSNLAKNTDGWDIYRSDSVVLQNSIINNGDDCVSLKPNSTNIVVQGLHCNGSHGISVGSLGQYAEEFDIVENVYIYNISMSNASDGARIKVWPGQYTTFQDNLNGGGGSGYVKNVTYDGLFNTNNDWAIELTQCYGQNNLTLCNEFPSNMVISDIVFKNMWGTTSKRYDPKVGTLVCSDASKCSNIQAQNISVSPPSGKIATWFAVLSNSLSFDDLRCWLHRWKDRPLYSADTTPDSRLV</sequence>
<proteinExistence type="inferred from homology"/>
<evidence type="ECO:0000256" key="6">
    <source>
        <dbReference type="ARBA" id="ARBA00022801"/>
    </source>
</evidence>
<dbReference type="OrthoDB" id="187139at2759"/>
<comment type="similarity">
    <text evidence="2 14">Belongs to the glycosyl hydrolase 28 family.</text>
</comment>
<evidence type="ECO:0000256" key="9">
    <source>
        <dbReference type="ARBA" id="ARBA00023295"/>
    </source>
</evidence>
<dbReference type="GO" id="GO:0005576">
    <property type="term" value="C:extracellular region"/>
    <property type="evidence" value="ECO:0007669"/>
    <property type="project" value="UniProtKB-SubCell"/>
</dbReference>
<feature type="active site" evidence="13">
    <location>
        <position position="270"/>
    </location>
</feature>
<evidence type="ECO:0000256" key="3">
    <source>
        <dbReference type="ARBA" id="ARBA00022525"/>
    </source>
</evidence>
<dbReference type="STRING" id="660025.F9GG41"/>
<evidence type="ECO:0000256" key="11">
    <source>
        <dbReference type="ARBA" id="ARBA00038933"/>
    </source>
</evidence>
<evidence type="ECO:0000313" key="15">
    <source>
        <dbReference type="EMBL" id="EGU71866.1"/>
    </source>
</evidence>
<dbReference type="EC" id="3.2.1.67" evidence="11"/>
<evidence type="ECO:0000256" key="10">
    <source>
        <dbReference type="ARBA" id="ARBA00023316"/>
    </source>
</evidence>
<dbReference type="PANTHER" id="PTHR31736">
    <property type="match status" value="1"/>
</dbReference>
<keyword evidence="4" id="KW-0732">Signal</keyword>
<keyword evidence="9 14" id="KW-0326">Glycosidase</keyword>
<dbReference type="PANTHER" id="PTHR31736:SF14">
    <property type="entry name" value="EXOPOLYGALACTURONASE X-1-RELATED"/>
    <property type="match status" value="1"/>
</dbReference>
<evidence type="ECO:0000256" key="2">
    <source>
        <dbReference type="ARBA" id="ARBA00008834"/>
    </source>
</evidence>
<evidence type="ECO:0000256" key="5">
    <source>
        <dbReference type="ARBA" id="ARBA00022737"/>
    </source>
</evidence>
<evidence type="ECO:0000256" key="14">
    <source>
        <dbReference type="RuleBase" id="RU361169"/>
    </source>
</evidence>
<organism evidence="15">
    <name type="scientific">Fusarium oxysporum (strain Fo5176)</name>
    <name type="common">Fusarium vascular wilt</name>
    <dbReference type="NCBI Taxonomy" id="660025"/>
    <lineage>
        <taxon>Eukaryota</taxon>
        <taxon>Fungi</taxon>
        <taxon>Dikarya</taxon>
        <taxon>Ascomycota</taxon>
        <taxon>Pezizomycotina</taxon>
        <taxon>Sordariomycetes</taxon>
        <taxon>Hypocreomycetidae</taxon>
        <taxon>Hypocreales</taxon>
        <taxon>Nectriaceae</taxon>
        <taxon>Fusarium</taxon>
        <taxon>Fusarium oxysporum species complex</taxon>
    </lineage>
</organism>